<feature type="domain" description="SHSP" evidence="4">
    <location>
        <begin position="360"/>
        <end position="470"/>
    </location>
</feature>
<dbReference type="PANTHER" id="PTHR15670:SF4">
    <property type="entry name" value="RHO GTPASE-ACTIVATING PROTEIN 11A"/>
    <property type="match status" value="1"/>
</dbReference>
<dbReference type="EMBL" id="CATQJA010002615">
    <property type="protein sequence ID" value="CAJ0573214.1"/>
    <property type="molecule type" value="Genomic_DNA"/>
</dbReference>
<dbReference type="SUPFAM" id="SSF49764">
    <property type="entry name" value="HSP20-like chaperones"/>
    <property type="match status" value="1"/>
</dbReference>
<proteinExistence type="inferred from homology"/>
<dbReference type="Gene3D" id="2.60.40.790">
    <property type="match status" value="1"/>
</dbReference>
<dbReference type="GO" id="GO:0007165">
    <property type="term" value="P:signal transduction"/>
    <property type="evidence" value="ECO:0007669"/>
    <property type="project" value="InterPro"/>
</dbReference>
<dbReference type="Pfam" id="PF00620">
    <property type="entry name" value="RhoGAP"/>
    <property type="match status" value="1"/>
</dbReference>
<evidence type="ECO:0000259" key="5">
    <source>
        <dbReference type="PROSITE" id="PS50238"/>
    </source>
</evidence>
<dbReference type="CDD" id="cd00159">
    <property type="entry name" value="RhoGAP"/>
    <property type="match status" value="1"/>
</dbReference>
<comment type="similarity">
    <text evidence="1 2">Belongs to the small heat shock protein (HSP20) family.</text>
</comment>
<feature type="domain" description="Rho-GAP" evidence="5">
    <location>
        <begin position="54"/>
        <end position="264"/>
    </location>
</feature>
<sequence>MIVSEIPYTEEYMEATCSQPKTSESTLQLGSVKCYNINIQVEVEKSEQQAKGITTLTLREVPKFLVDAFNIIRSNIEKEGLFRKGGNNARINSYSKKILAIYQGRERIPLDLNYLDVCSLIKTFFKTLKHPLLHSRDIANALLTLADRKGAGESVSGEQLQYILRTRMPDYHLGTLCFLMRELNRVSQHNDRNGMTIQNLATCFGPTLFDLTAFDKPKGVPKRSMPGRVQTNPPTLSQLNEAKADSQRAATAVTILIEWATWIGLTRECYVSSQARSSSAAPINRYAGRQEACLTDATEECEDQVERFRLQERGGPSEFIVVAVAAIRAMEEPADLLERELFRNSPWHFRPFRLENPLEAEVYRLAHPIVEADGKQVFKLAFDVRRFKPEEVSISTNASEKLITVEVKHEDEMSQFSFTKKMAIPEGVTINEMSCRYDEDGVLTIRAPYVAPPKETPKLEKPEAKDIPIKHE</sequence>
<dbReference type="InterPro" id="IPR008936">
    <property type="entry name" value="Rho_GTPase_activation_prot"/>
</dbReference>
<organism evidence="6 7">
    <name type="scientific">Mesorhabditis spiculigera</name>
    <dbReference type="NCBI Taxonomy" id="96644"/>
    <lineage>
        <taxon>Eukaryota</taxon>
        <taxon>Metazoa</taxon>
        <taxon>Ecdysozoa</taxon>
        <taxon>Nematoda</taxon>
        <taxon>Chromadorea</taxon>
        <taxon>Rhabditida</taxon>
        <taxon>Rhabditina</taxon>
        <taxon>Rhabditomorpha</taxon>
        <taxon>Rhabditoidea</taxon>
        <taxon>Rhabditidae</taxon>
        <taxon>Mesorhabditinae</taxon>
        <taxon>Mesorhabditis</taxon>
    </lineage>
</organism>
<dbReference type="GO" id="GO:0005096">
    <property type="term" value="F:GTPase activator activity"/>
    <property type="evidence" value="ECO:0007669"/>
    <property type="project" value="TreeGrafter"/>
</dbReference>
<evidence type="ECO:0000259" key="4">
    <source>
        <dbReference type="PROSITE" id="PS01031"/>
    </source>
</evidence>
<comment type="caution">
    <text evidence="6">The sequence shown here is derived from an EMBL/GenBank/DDBJ whole genome shotgun (WGS) entry which is preliminary data.</text>
</comment>
<feature type="compositionally biased region" description="Basic and acidic residues" evidence="3">
    <location>
        <begin position="455"/>
        <end position="472"/>
    </location>
</feature>
<dbReference type="Proteomes" id="UP001177023">
    <property type="component" value="Unassembled WGS sequence"/>
</dbReference>
<evidence type="ECO:0000256" key="3">
    <source>
        <dbReference type="SAM" id="MobiDB-lite"/>
    </source>
</evidence>
<dbReference type="Pfam" id="PF00011">
    <property type="entry name" value="HSP20"/>
    <property type="match status" value="1"/>
</dbReference>
<evidence type="ECO:0008006" key="8">
    <source>
        <dbReference type="Google" id="ProtNLM"/>
    </source>
</evidence>
<dbReference type="AlphaFoldDB" id="A0AA36CRM5"/>
<feature type="non-terminal residue" evidence="6">
    <location>
        <position position="1"/>
    </location>
</feature>
<feature type="region of interest" description="Disordered" evidence="3">
    <location>
        <begin position="452"/>
        <end position="472"/>
    </location>
</feature>
<reference evidence="6" key="1">
    <citation type="submission" date="2023-06" db="EMBL/GenBank/DDBJ databases">
        <authorList>
            <person name="Delattre M."/>
        </authorList>
    </citation>
    <scope>NUCLEOTIDE SEQUENCE</scope>
    <source>
        <strain evidence="6">AF72</strain>
    </source>
</reference>
<dbReference type="InterPro" id="IPR002068">
    <property type="entry name" value="A-crystallin/Hsp20_dom"/>
</dbReference>
<evidence type="ECO:0000313" key="6">
    <source>
        <dbReference type="EMBL" id="CAJ0573214.1"/>
    </source>
</evidence>
<evidence type="ECO:0000313" key="7">
    <source>
        <dbReference type="Proteomes" id="UP001177023"/>
    </source>
</evidence>
<name>A0AA36CRM5_9BILA</name>
<dbReference type="InterPro" id="IPR008978">
    <property type="entry name" value="HSP20-like_chaperone"/>
</dbReference>
<keyword evidence="7" id="KW-1185">Reference proteome</keyword>
<gene>
    <name evidence="6" type="ORF">MSPICULIGERA_LOCUS11581</name>
</gene>
<evidence type="ECO:0000256" key="1">
    <source>
        <dbReference type="PROSITE-ProRule" id="PRU00285"/>
    </source>
</evidence>
<dbReference type="PANTHER" id="PTHR15670">
    <property type="entry name" value="RHO GTPASE ACTIVATING PROTEIN 11A"/>
    <property type="match status" value="1"/>
</dbReference>
<dbReference type="PROSITE" id="PS01031">
    <property type="entry name" value="SHSP"/>
    <property type="match status" value="1"/>
</dbReference>
<dbReference type="Gene3D" id="1.10.555.10">
    <property type="entry name" value="Rho GTPase activation protein"/>
    <property type="match status" value="1"/>
</dbReference>
<evidence type="ECO:0000256" key="2">
    <source>
        <dbReference type="RuleBase" id="RU003616"/>
    </source>
</evidence>
<dbReference type="SMART" id="SM00324">
    <property type="entry name" value="RhoGAP"/>
    <property type="match status" value="1"/>
</dbReference>
<accession>A0AA36CRM5</accession>
<dbReference type="SUPFAM" id="SSF48350">
    <property type="entry name" value="GTPase activation domain, GAP"/>
    <property type="match status" value="1"/>
</dbReference>
<dbReference type="CDD" id="cd06526">
    <property type="entry name" value="metazoan_ACD"/>
    <property type="match status" value="1"/>
</dbReference>
<dbReference type="InterPro" id="IPR000198">
    <property type="entry name" value="RhoGAP_dom"/>
</dbReference>
<dbReference type="InterPro" id="IPR042869">
    <property type="entry name" value="ARHGAP11A/B"/>
</dbReference>
<dbReference type="PROSITE" id="PS50238">
    <property type="entry name" value="RHOGAP"/>
    <property type="match status" value="1"/>
</dbReference>
<protein>
    <recommendedName>
        <fullName evidence="8">SHSP domain-containing protein</fullName>
    </recommendedName>
</protein>